<accession>A0A7U2F8K7</accession>
<dbReference type="PANTHER" id="PTHR33048:SF157">
    <property type="entry name" value="INTEGRAL MEMBRANE PROTEIN"/>
    <property type="match status" value="1"/>
</dbReference>
<protein>
    <recommendedName>
        <fullName evidence="7">Rhodopsin domain-containing protein</fullName>
    </recommendedName>
</protein>
<evidence type="ECO:0000256" key="2">
    <source>
        <dbReference type="ARBA" id="ARBA00022692"/>
    </source>
</evidence>
<dbReference type="AlphaFoldDB" id="A0A7U2F8K7"/>
<evidence type="ECO:0000256" key="3">
    <source>
        <dbReference type="ARBA" id="ARBA00022989"/>
    </source>
</evidence>
<feature type="transmembrane region" description="Helical" evidence="6">
    <location>
        <begin position="262"/>
        <end position="282"/>
    </location>
</feature>
<dbReference type="InterPro" id="IPR049326">
    <property type="entry name" value="Rhodopsin_dom_fungi"/>
</dbReference>
<evidence type="ECO:0000313" key="9">
    <source>
        <dbReference type="Proteomes" id="UP000663193"/>
    </source>
</evidence>
<comment type="similarity">
    <text evidence="5">Belongs to the SAT4 family.</text>
</comment>
<keyword evidence="3 6" id="KW-1133">Transmembrane helix</keyword>
<dbReference type="GO" id="GO:0016020">
    <property type="term" value="C:membrane"/>
    <property type="evidence" value="ECO:0007669"/>
    <property type="project" value="UniProtKB-SubCell"/>
</dbReference>
<evidence type="ECO:0000256" key="6">
    <source>
        <dbReference type="SAM" id="Phobius"/>
    </source>
</evidence>
<sequence>MATVYFETGKHLTAASISLMVVDIIAVAFKFWVRLRLKQPLMADDWLLVPATVLSIGLGAMLTYGVSQGALGGSIDIPPGGDGRAELEMARLTLGRKIQFPFLLLHPLAVGLVRCSFLFLYLRIFSVNRRRMLIAASICIVSAWSVSFFFAELFQCGINFKSNWGSVKLFAAHCPDSLWILFVGFLTSAILDVYILVLPMPFIWMLKLGIGKKIGVTIILLIGSATVVASVLRLSFLGPRVFSAKQGPPLTFEQRSASLSSTLYWGMIELGVGIFVACIPTVQKFCRQQDRQGLLSHIGMAGASSSSSRTVGSKDTNKPRICVDHTVNIAYGDLDADRKPKLSRLESVWARHGTRSECNAAYIEMQPGRSRWLDRTKTRPAY</sequence>
<reference evidence="9" key="1">
    <citation type="journal article" date="2021" name="BMC Genomics">
        <title>Chromosome-level genome assembly and manually-curated proteome of model necrotroph Parastagonospora nodorum Sn15 reveals a genome-wide trove of candidate effector homologs, and redundancy of virulence-related functions within an accessory chromosome.</title>
        <authorList>
            <person name="Bertazzoni S."/>
            <person name="Jones D.A.B."/>
            <person name="Phan H.T."/>
            <person name="Tan K.-C."/>
            <person name="Hane J.K."/>
        </authorList>
    </citation>
    <scope>NUCLEOTIDE SEQUENCE [LARGE SCALE GENOMIC DNA]</scope>
    <source>
        <strain evidence="9">SN15 / ATCC MYA-4574 / FGSC 10173)</strain>
    </source>
</reference>
<feature type="transmembrane region" description="Helical" evidence="6">
    <location>
        <begin position="133"/>
        <end position="158"/>
    </location>
</feature>
<feature type="transmembrane region" description="Helical" evidence="6">
    <location>
        <begin position="12"/>
        <end position="33"/>
    </location>
</feature>
<evidence type="ECO:0000259" key="7">
    <source>
        <dbReference type="Pfam" id="PF20684"/>
    </source>
</evidence>
<dbReference type="OrthoDB" id="5393606at2759"/>
<keyword evidence="4 6" id="KW-0472">Membrane</keyword>
<name>A0A7U2F8K7_PHANO</name>
<proteinExistence type="inferred from homology"/>
<evidence type="ECO:0000256" key="5">
    <source>
        <dbReference type="ARBA" id="ARBA00038359"/>
    </source>
</evidence>
<organism evidence="8 9">
    <name type="scientific">Phaeosphaeria nodorum (strain SN15 / ATCC MYA-4574 / FGSC 10173)</name>
    <name type="common">Glume blotch fungus</name>
    <name type="synonym">Parastagonospora nodorum</name>
    <dbReference type="NCBI Taxonomy" id="321614"/>
    <lineage>
        <taxon>Eukaryota</taxon>
        <taxon>Fungi</taxon>
        <taxon>Dikarya</taxon>
        <taxon>Ascomycota</taxon>
        <taxon>Pezizomycotina</taxon>
        <taxon>Dothideomycetes</taxon>
        <taxon>Pleosporomycetidae</taxon>
        <taxon>Pleosporales</taxon>
        <taxon>Pleosporineae</taxon>
        <taxon>Phaeosphaeriaceae</taxon>
        <taxon>Parastagonospora</taxon>
    </lineage>
</organism>
<dbReference type="InterPro" id="IPR052337">
    <property type="entry name" value="SAT4-like"/>
</dbReference>
<dbReference type="Pfam" id="PF20684">
    <property type="entry name" value="Fung_rhodopsin"/>
    <property type="match status" value="1"/>
</dbReference>
<gene>
    <name evidence="8" type="ORF">JI435_044560</name>
</gene>
<keyword evidence="9" id="KW-1185">Reference proteome</keyword>
<dbReference type="PANTHER" id="PTHR33048">
    <property type="entry name" value="PTH11-LIKE INTEGRAL MEMBRANE PROTEIN (AFU_ORTHOLOGUE AFUA_5G11245)"/>
    <property type="match status" value="1"/>
</dbReference>
<feature type="transmembrane region" description="Helical" evidence="6">
    <location>
        <begin position="178"/>
        <end position="206"/>
    </location>
</feature>
<evidence type="ECO:0000313" key="8">
    <source>
        <dbReference type="EMBL" id="QRC98389.1"/>
    </source>
</evidence>
<dbReference type="EMBL" id="CP069030">
    <property type="protein sequence ID" value="QRC98389.1"/>
    <property type="molecule type" value="Genomic_DNA"/>
</dbReference>
<dbReference type="VEuPathDB" id="FungiDB:JI435_044560"/>
<feature type="transmembrane region" description="Helical" evidence="6">
    <location>
        <begin position="45"/>
        <end position="66"/>
    </location>
</feature>
<feature type="transmembrane region" description="Helical" evidence="6">
    <location>
        <begin position="218"/>
        <end position="242"/>
    </location>
</feature>
<evidence type="ECO:0000256" key="4">
    <source>
        <dbReference type="ARBA" id="ARBA00023136"/>
    </source>
</evidence>
<keyword evidence="2 6" id="KW-0812">Transmembrane</keyword>
<evidence type="ECO:0000256" key="1">
    <source>
        <dbReference type="ARBA" id="ARBA00004141"/>
    </source>
</evidence>
<feature type="transmembrane region" description="Helical" evidence="6">
    <location>
        <begin position="98"/>
        <end position="121"/>
    </location>
</feature>
<comment type="subcellular location">
    <subcellularLocation>
        <location evidence="1">Membrane</location>
        <topology evidence="1">Multi-pass membrane protein</topology>
    </subcellularLocation>
</comment>
<feature type="domain" description="Rhodopsin" evidence="7">
    <location>
        <begin position="30"/>
        <end position="286"/>
    </location>
</feature>
<dbReference type="Proteomes" id="UP000663193">
    <property type="component" value="Chromosome 8"/>
</dbReference>